<accession>A0A4U8Q4C3</accession>
<evidence type="ECO:0000313" key="1">
    <source>
        <dbReference type="EMBL" id="TLC99664.1"/>
    </source>
</evidence>
<comment type="caution">
    <text evidence="1">The sequence shown here is derived from an EMBL/GenBank/DDBJ whole genome shotgun (WGS) entry which is preliminary data.</text>
</comment>
<dbReference type="AlphaFoldDB" id="A0A4U8Q4C3"/>
<organism evidence="1 2">
    <name type="scientific">Robinsoniella peoriensis</name>
    <dbReference type="NCBI Taxonomy" id="180332"/>
    <lineage>
        <taxon>Bacteria</taxon>
        <taxon>Bacillati</taxon>
        <taxon>Bacillota</taxon>
        <taxon>Clostridia</taxon>
        <taxon>Lachnospirales</taxon>
        <taxon>Lachnospiraceae</taxon>
        <taxon>Robinsoniella</taxon>
    </lineage>
</organism>
<evidence type="ECO:0000313" key="2">
    <source>
        <dbReference type="Proteomes" id="UP000306509"/>
    </source>
</evidence>
<dbReference type="STRING" id="180332.GCA_000797495_00633"/>
<dbReference type="Proteomes" id="UP000306509">
    <property type="component" value="Unassembled WGS sequence"/>
</dbReference>
<reference evidence="1 2" key="1">
    <citation type="journal article" date="2019" name="Anaerobe">
        <title>Detection of Robinsoniella peoriensis in multiple bone samples of a trauma patient.</title>
        <authorList>
            <person name="Schrottner P."/>
            <person name="Hartwich K."/>
            <person name="Bunk B."/>
            <person name="Schober I."/>
            <person name="Helbig S."/>
            <person name="Rudolph W.W."/>
            <person name="Gunzer F."/>
        </authorList>
    </citation>
    <scope>NUCLEOTIDE SEQUENCE [LARGE SCALE GENOMIC DNA]</scope>
    <source>
        <strain evidence="1 2">DSM 106044</strain>
    </source>
</reference>
<name>A0A4U8Q4C3_9FIRM</name>
<dbReference type="EMBL" id="QGQD01000067">
    <property type="protein sequence ID" value="TLC99664.1"/>
    <property type="molecule type" value="Genomic_DNA"/>
</dbReference>
<keyword evidence="2" id="KW-1185">Reference proteome</keyword>
<gene>
    <name evidence="1" type="ORF">DSM106044_03456</name>
</gene>
<dbReference type="RefSeq" id="WP_274595939.1">
    <property type="nucleotide sequence ID" value="NZ_QGQD01000067.1"/>
</dbReference>
<proteinExistence type="predicted"/>
<sequence length="40" mass="4534">MCKAFDDIREEERSIGEKEGLIKGENRFAALSRYSSGKPD</sequence>
<protein>
    <submittedName>
        <fullName evidence="1">Uncharacterized protein</fullName>
    </submittedName>
</protein>